<dbReference type="InterPro" id="IPR004796">
    <property type="entry name" value="PTS_IIC_cello"/>
</dbReference>
<feature type="transmembrane region" description="Helical" evidence="9">
    <location>
        <begin position="379"/>
        <end position="406"/>
    </location>
</feature>
<dbReference type="AlphaFoldDB" id="A0A1M6CQC7"/>
<keyword evidence="12" id="KW-1185">Reference proteome</keyword>
<evidence type="ECO:0000256" key="9">
    <source>
        <dbReference type="SAM" id="Phobius"/>
    </source>
</evidence>
<comment type="function">
    <text evidence="8">The phosphoenolpyruvate-dependent sugar phosphotransferase system (PTS), a major carbohydrate active -transport system, catalyzes the phosphorylation of incoming sugar substrates concomitant with their translocation across the cell membrane.</text>
</comment>
<keyword evidence="7 8" id="KW-0472">Membrane</keyword>
<feature type="domain" description="PTS EIIC type-3" evidence="10">
    <location>
        <begin position="8"/>
        <end position="409"/>
    </location>
</feature>
<feature type="transmembrane region" description="Helical" evidence="9">
    <location>
        <begin position="134"/>
        <end position="155"/>
    </location>
</feature>
<gene>
    <name evidence="11" type="ORF">SAMN02745975_00292</name>
</gene>
<dbReference type="PROSITE" id="PS51105">
    <property type="entry name" value="PTS_EIIC_TYPE_3"/>
    <property type="match status" value="1"/>
</dbReference>
<sequence length="425" mass="45542">MKKIMAFLEKYFVPIAGRIGSQRHLVAIRDGFVVIMPIIMAGSFAVLINNLPIAPYQNLMTSMLGESWKSFGGQVWMGSFAVMSLLVNFTISYNVAKSYNSNAVAAGAVSLASLMAIMQPAAEAFAIPYQWTGAVGLFVSIFVALVSSEVFVRLLGNPRLVIKMPEGVPPAVAKSFAALFPSIITLSIFALLKVFTVLAGVTDIHALVNDIVQAPLLKLANSMGSALTIAFVNHLLWFFGLHGSNILEPVMQTVFMQTLDANISAFQAGAAIPNIVTKPFFDAFVYMGGSGTTITLIAAIYIASKRKQYRSLANMAAGPGLFNINEPVIFGMPIVLNPIFMIPFICVPVVTTIISYIALASGIVPKTVAMIPWTTPPIISGYLVTGGSVMGSLLQIVNLIIGIAIYMPFVLMAEKLDTEKATEEA</sequence>
<keyword evidence="5 9" id="KW-0812">Transmembrane</keyword>
<protein>
    <recommendedName>
        <fullName evidence="8">Permease IIC component</fullName>
    </recommendedName>
</protein>
<feature type="transmembrane region" description="Helical" evidence="9">
    <location>
        <begin position="176"/>
        <end position="199"/>
    </location>
</feature>
<evidence type="ECO:0000256" key="4">
    <source>
        <dbReference type="ARBA" id="ARBA00022597"/>
    </source>
</evidence>
<evidence type="ECO:0000256" key="7">
    <source>
        <dbReference type="ARBA" id="ARBA00023136"/>
    </source>
</evidence>
<dbReference type="InterPro" id="IPR004501">
    <property type="entry name" value="PTS_EIIC_3"/>
</dbReference>
<dbReference type="Proteomes" id="UP000184536">
    <property type="component" value="Unassembled WGS sequence"/>
</dbReference>
<keyword evidence="2 8" id="KW-0813">Transport</keyword>
<dbReference type="EMBL" id="FQZV01000004">
    <property type="protein sequence ID" value="SHI63186.1"/>
    <property type="molecule type" value="Genomic_DNA"/>
</dbReference>
<evidence type="ECO:0000256" key="8">
    <source>
        <dbReference type="PIRNR" id="PIRNR006351"/>
    </source>
</evidence>
<dbReference type="GO" id="GO:0009401">
    <property type="term" value="P:phosphoenolpyruvate-dependent sugar phosphotransferase system"/>
    <property type="evidence" value="ECO:0007669"/>
    <property type="project" value="InterPro"/>
</dbReference>
<evidence type="ECO:0000256" key="1">
    <source>
        <dbReference type="ARBA" id="ARBA00004651"/>
    </source>
</evidence>
<feature type="transmembrane region" description="Helical" evidence="9">
    <location>
        <begin position="71"/>
        <end position="91"/>
    </location>
</feature>
<evidence type="ECO:0000259" key="10">
    <source>
        <dbReference type="PROSITE" id="PS51105"/>
    </source>
</evidence>
<accession>A0A1M6CQC7</accession>
<evidence type="ECO:0000313" key="12">
    <source>
        <dbReference type="Proteomes" id="UP000184536"/>
    </source>
</evidence>
<feature type="transmembrane region" description="Helical" evidence="9">
    <location>
        <begin position="339"/>
        <end position="359"/>
    </location>
</feature>
<dbReference type="InterPro" id="IPR051088">
    <property type="entry name" value="PTS_Sugar-EIIC/EIIB"/>
</dbReference>
<evidence type="ECO:0000256" key="5">
    <source>
        <dbReference type="ARBA" id="ARBA00022692"/>
    </source>
</evidence>
<dbReference type="RefSeq" id="WP_190014040.1">
    <property type="nucleotide sequence ID" value="NZ_FQZV01000004.1"/>
</dbReference>
<evidence type="ECO:0000256" key="2">
    <source>
        <dbReference type="ARBA" id="ARBA00022448"/>
    </source>
</evidence>
<dbReference type="PANTHER" id="PTHR33989:SF4">
    <property type="entry name" value="PTS SYSTEM N,N'-DIACETYLCHITOBIOSE-SPECIFIC EIIC COMPONENT"/>
    <property type="match status" value="1"/>
</dbReference>
<dbReference type="NCBIfam" id="TIGR00410">
    <property type="entry name" value="lacE"/>
    <property type="match status" value="1"/>
</dbReference>
<dbReference type="NCBIfam" id="TIGR00359">
    <property type="entry name" value="cello_pts_IIC"/>
    <property type="match status" value="1"/>
</dbReference>
<proteinExistence type="predicted"/>
<keyword evidence="4 8" id="KW-0762">Sugar transport</keyword>
<dbReference type="Pfam" id="PF02378">
    <property type="entry name" value="PTS_EIIC"/>
    <property type="match status" value="1"/>
</dbReference>
<organism evidence="11 12">
    <name type="scientific">Geosporobacter subterraneus DSM 17957</name>
    <dbReference type="NCBI Taxonomy" id="1121919"/>
    <lineage>
        <taxon>Bacteria</taxon>
        <taxon>Bacillati</taxon>
        <taxon>Bacillota</taxon>
        <taxon>Clostridia</taxon>
        <taxon>Peptostreptococcales</taxon>
        <taxon>Thermotaleaceae</taxon>
        <taxon>Geosporobacter</taxon>
    </lineage>
</organism>
<reference evidence="12" key="1">
    <citation type="submission" date="2016-11" db="EMBL/GenBank/DDBJ databases">
        <authorList>
            <person name="Varghese N."/>
            <person name="Submissions S."/>
        </authorList>
    </citation>
    <scope>NUCLEOTIDE SEQUENCE [LARGE SCALE GENOMIC DNA]</scope>
    <source>
        <strain evidence="12">DSM 17957</strain>
    </source>
</reference>
<comment type="subcellular location">
    <subcellularLocation>
        <location evidence="1">Cell membrane</location>
        <topology evidence="1">Multi-pass membrane protein</topology>
    </subcellularLocation>
</comment>
<keyword evidence="6 9" id="KW-1133">Transmembrane helix</keyword>
<dbReference type="InterPro" id="IPR003352">
    <property type="entry name" value="PTS_EIIC"/>
</dbReference>
<feature type="transmembrane region" description="Helical" evidence="9">
    <location>
        <begin position="103"/>
        <end position="122"/>
    </location>
</feature>
<dbReference type="PANTHER" id="PTHR33989">
    <property type="match status" value="1"/>
</dbReference>
<keyword evidence="3 8" id="KW-1003">Cell membrane</keyword>
<evidence type="ECO:0000256" key="6">
    <source>
        <dbReference type="ARBA" id="ARBA00022989"/>
    </source>
</evidence>
<dbReference type="STRING" id="1121919.SAMN02745975_00292"/>
<feature type="transmembrane region" description="Helical" evidence="9">
    <location>
        <begin position="283"/>
        <end position="303"/>
    </location>
</feature>
<evidence type="ECO:0000256" key="3">
    <source>
        <dbReference type="ARBA" id="ARBA00022475"/>
    </source>
</evidence>
<evidence type="ECO:0000313" key="11">
    <source>
        <dbReference type="EMBL" id="SHI63186.1"/>
    </source>
</evidence>
<feature type="transmembrane region" description="Helical" evidence="9">
    <location>
        <begin position="219"/>
        <end position="239"/>
    </location>
</feature>
<dbReference type="GO" id="GO:0005886">
    <property type="term" value="C:plasma membrane"/>
    <property type="evidence" value="ECO:0007669"/>
    <property type="project" value="UniProtKB-SubCell"/>
</dbReference>
<feature type="transmembrane region" description="Helical" evidence="9">
    <location>
        <begin position="31"/>
        <end position="51"/>
    </location>
</feature>
<dbReference type="GO" id="GO:1902815">
    <property type="term" value="P:N,N'-diacetylchitobiose import"/>
    <property type="evidence" value="ECO:0007669"/>
    <property type="project" value="TreeGrafter"/>
</dbReference>
<name>A0A1M6CQC7_9FIRM</name>
<dbReference type="GO" id="GO:0008982">
    <property type="term" value="F:protein-N(PI)-phosphohistidine-sugar phosphotransferase activity"/>
    <property type="evidence" value="ECO:0007669"/>
    <property type="project" value="UniProtKB-UniRule"/>
</dbReference>
<dbReference type="PIRSF" id="PIRSF006351">
    <property type="entry name" value="PTS_EIIC-Cellobiose"/>
    <property type="match status" value="1"/>
</dbReference>